<evidence type="ECO:0000256" key="8">
    <source>
        <dbReference type="PROSITE-ProRule" id="PRU00450"/>
    </source>
</evidence>
<organism evidence="11 12">
    <name type="scientific">Oceanites oceanicus</name>
    <name type="common">Wilson's storm petrel</name>
    <name type="synonym">Procellaria oceanica</name>
    <dbReference type="NCBI Taxonomy" id="79653"/>
    <lineage>
        <taxon>Eukaryota</taxon>
        <taxon>Metazoa</taxon>
        <taxon>Chordata</taxon>
        <taxon>Craniata</taxon>
        <taxon>Vertebrata</taxon>
        <taxon>Euteleostomi</taxon>
        <taxon>Archelosauria</taxon>
        <taxon>Archosauria</taxon>
        <taxon>Dinosauria</taxon>
        <taxon>Saurischia</taxon>
        <taxon>Theropoda</taxon>
        <taxon>Coelurosauria</taxon>
        <taxon>Aves</taxon>
        <taxon>Neognathae</taxon>
        <taxon>Neoaves</taxon>
        <taxon>Aequornithes</taxon>
        <taxon>Procellariiformes</taxon>
        <taxon>Hydrobatidae</taxon>
        <taxon>Oceanites</taxon>
    </lineage>
</organism>
<name>A0A7K8UM83_OCEOC</name>
<keyword evidence="5" id="KW-0255">Endonuclease</keyword>
<comment type="caution">
    <text evidence="11">The sequence shown here is derived from an EMBL/GenBank/DDBJ whole genome shotgun (WGS) entry which is preliminary data.</text>
</comment>
<evidence type="ECO:0000259" key="9">
    <source>
        <dbReference type="PROSITE" id="PS50876"/>
    </source>
</evidence>
<dbReference type="InterPro" id="IPR012337">
    <property type="entry name" value="RNaseH-like_sf"/>
</dbReference>
<keyword evidence="3" id="KW-0540">Nuclease</keyword>
<dbReference type="GO" id="GO:0003964">
    <property type="term" value="F:RNA-directed DNA polymerase activity"/>
    <property type="evidence" value="ECO:0007669"/>
    <property type="project" value="UniProtKB-KW"/>
</dbReference>
<dbReference type="PROSITE" id="PS50876">
    <property type="entry name" value="ZF_INTEGRASE"/>
    <property type="match status" value="1"/>
</dbReference>
<dbReference type="Gene3D" id="3.30.420.10">
    <property type="entry name" value="Ribonuclease H-like superfamily/Ribonuclease H"/>
    <property type="match status" value="1"/>
</dbReference>
<keyword evidence="2" id="KW-0548">Nucleotidyltransferase</keyword>
<protein>
    <submittedName>
        <fullName evidence="11">POK18 protein</fullName>
    </submittedName>
</protein>
<dbReference type="Pfam" id="PF02022">
    <property type="entry name" value="Integrase_Zn"/>
    <property type="match status" value="1"/>
</dbReference>
<keyword evidence="6" id="KW-0378">Hydrolase</keyword>
<feature type="non-terminal residue" evidence="11">
    <location>
        <position position="1"/>
    </location>
</feature>
<accession>A0A7K8UM83</accession>
<dbReference type="Gene3D" id="1.10.10.200">
    <property type="match status" value="1"/>
</dbReference>
<feature type="domain" description="Integrase-type" evidence="9">
    <location>
        <begin position="96"/>
        <end position="136"/>
    </location>
</feature>
<dbReference type="GO" id="GO:0008270">
    <property type="term" value="F:zinc ion binding"/>
    <property type="evidence" value="ECO:0007669"/>
    <property type="project" value="UniProtKB-KW"/>
</dbReference>
<feature type="domain" description="RNase H type-1" evidence="10">
    <location>
        <begin position="1"/>
        <end position="95"/>
    </location>
</feature>
<dbReference type="PANTHER" id="PTHR41694">
    <property type="entry name" value="ENDOGENOUS RETROVIRUS GROUP K MEMBER POL PROTEIN"/>
    <property type="match status" value="1"/>
</dbReference>
<dbReference type="Pfam" id="PF00075">
    <property type="entry name" value="RNase_H"/>
    <property type="match status" value="1"/>
</dbReference>
<keyword evidence="8" id="KW-0862">Zinc</keyword>
<dbReference type="EMBL" id="VWZA01004216">
    <property type="protein sequence ID" value="NXF55495.1"/>
    <property type="molecule type" value="Genomic_DNA"/>
</dbReference>
<evidence type="ECO:0000256" key="7">
    <source>
        <dbReference type="ARBA" id="ARBA00022918"/>
    </source>
</evidence>
<dbReference type="Proteomes" id="UP000569728">
    <property type="component" value="Unassembled WGS sequence"/>
</dbReference>
<evidence type="ECO:0000256" key="4">
    <source>
        <dbReference type="ARBA" id="ARBA00022723"/>
    </source>
</evidence>
<keyword evidence="8" id="KW-0863">Zinc-finger</keyword>
<keyword evidence="7" id="KW-0695">RNA-directed DNA polymerase</keyword>
<dbReference type="OrthoDB" id="9395371at2759"/>
<evidence type="ECO:0000256" key="1">
    <source>
        <dbReference type="ARBA" id="ARBA00022679"/>
    </source>
</evidence>
<dbReference type="GO" id="GO:0035613">
    <property type="term" value="F:RNA stem-loop binding"/>
    <property type="evidence" value="ECO:0007669"/>
    <property type="project" value="TreeGrafter"/>
</dbReference>
<evidence type="ECO:0000313" key="12">
    <source>
        <dbReference type="Proteomes" id="UP000569728"/>
    </source>
</evidence>
<dbReference type="SUPFAM" id="SSF53098">
    <property type="entry name" value="Ribonuclease H-like"/>
    <property type="match status" value="1"/>
</dbReference>
<evidence type="ECO:0000259" key="10">
    <source>
        <dbReference type="PROSITE" id="PS50879"/>
    </source>
</evidence>
<keyword evidence="1" id="KW-0808">Transferase</keyword>
<keyword evidence="4" id="KW-0479">Metal-binding</keyword>
<proteinExistence type="predicted"/>
<keyword evidence="12" id="KW-1185">Reference proteome</keyword>
<dbReference type="PANTHER" id="PTHR41694:SF3">
    <property type="entry name" value="RNA-DIRECTED DNA POLYMERASE-RELATED"/>
    <property type="match status" value="1"/>
</dbReference>
<feature type="non-terminal residue" evidence="11">
    <location>
        <position position="148"/>
    </location>
</feature>
<reference evidence="11 12" key="1">
    <citation type="submission" date="2019-09" db="EMBL/GenBank/DDBJ databases">
        <title>Bird 10,000 Genomes (B10K) Project - Family phase.</title>
        <authorList>
            <person name="Zhang G."/>
        </authorList>
    </citation>
    <scope>NUCLEOTIDE SEQUENCE [LARGE SCALE GENOMIC DNA]</scope>
    <source>
        <strain evidence="11">B10K-CU-031-11</strain>
        <tissue evidence="11">Muscle</tissue>
    </source>
</reference>
<dbReference type="SUPFAM" id="SSF46919">
    <property type="entry name" value="N-terminal Zn binding domain of HIV integrase"/>
    <property type="match status" value="1"/>
</dbReference>
<dbReference type="AlphaFoldDB" id="A0A7K8UM83"/>
<dbReference type="InterPro" id="IPR002156">
    <property type="entry name" value="RNaseH_domain"/>
</dbReference>
<gene>
    <name evidence="11" type="primary">Ervk18_1</name>
    <name evidence="11" type="ORF">OCEOCE_R16071</name>
</gene>
<dbReference type="InterPro" id="IPR017856">
    <property type="entry name" value="Integrase-like_N"/>
</dbReference>
<dbReference type="InterPro" id="IPR036397">
    <property type="entry name" value="RNaseH_sf"/>
</dbReference>
<evidence type="ECO:0000256" key="3">
    <source>
        <dbReference type="ARBA" id="ARBA00022722"/>
    </source>
</evidence>
<evidence type="ECO:0000256" key="6">
    <source>
        <dbReference type="ARBA" id="ARBA00022801"/>
    </source>
</evidence>
<sequence>VELAAVVRVFEKWQCPINIVTDSAYVAGVVSCMEFSHLKDVNNAQLFALFKTLRERIHRRIHPFFILHIRSHTALPGPLAEGNRLADSLAGAVVPGTFEQARRSHDFYHQNKALARMFHLPLTQARQIVAACPECQCAGPPQPGGVNP</sequence>
<dbReference type="GO" id="GO:0004523">
    <property type="term" value="F:RNA-DNA hybrid ribonuclease activity"/>
    <property type="evidence" value="ECO:0007669"/>
    <property type="project" value="InterPro"/>
</dbReference>
<dbReference type="InterPro" id="IPR003308">
    <property type="entry name" value="Integrase_Zn-bd_dom_N"/>
</dbReference>
<evidence type="ECO:0000256" key="5">
    <source>
        <dbReference type="ARBA" id="ARBA00022759"/>
    </source>
</evidence>
<dbReference type="PROSITE" id="PS50879">
    <property type="entry name" value="RNASE_H_1"/>
    <property type="match status" value="1"/>
</dbReference>
<evidence type="ECO:0000256" key="2">
    <source>
        <dbReference type="ARBA" id="ARBA00022695"/>
    </source>
</evidence>
<evidence type="ECO:0000313" key="11">
    <source>
        <dbReference type="EMBL" id="NXF55495.1"/>
    </source>
</evidence>